<reference evidence="2 3" key="1">
    <citation type="journal article" date="2010" name="Science">
        <title>Genomic analysis of organismal complexity in the multicellular green alga Volvox carteri.</title>
        <authorList>
            <person name="Prochnik S.E."/>
            <person name="Umen J."/>
            <person name="Nedelcu A.M."/>
            <person name="Hallmann A."/>
            <person name="Miller S.M."/>
            <person name="Nishii I."/>
            <person name="Ferris P."/>
            <person name="Kuo A."/>
            <person name="Mitros T."/>
            <person name="Fritz-Laylin L.K."/>
            <person name="Hellsten U."/>
            <person name="Chapman J."/>
            <person name="Simakov O."/>
            <person name="Rensing S.A."/>
            <person name="Terry A."/>
            <person name="Pangilinan J."/>
            <person name="Kapitonov V."/>
            <person name="Jurka J."/>
            <person name="Salamov A."/>
            <person name="Shapiro H."/>
            <person name="Schmutz J."/>
            <person name="Grimwood J."/>
            <person name="Lindquist E."/>
            <person name="Lucas S."/>
            <person name="Grigoriev I.V."/>
            <person name="Schmitt R."/>
            <person name="Kirk D."/>
            <person name="Rokhsar D.S."/>
        </authorList>
    </citation>
    <scope>NUCLEOTIDE SEQUENCE [LARGE SCALE GENOMIC DNA]</scope>
    <source>
        <strain evidence="3">f. Nagariensis / Eve</strain>
    </source>
</reference>
<name>D8ULK9_VOLCA</name>
<accession>D8ULK9</accession>
<dbReference type="GeneID" id="9614351"/>
<organism evidence="3">
    <name type="scientific">Volvox carteri f. nagariensis</name>
    <dbReference type="NCBI Taxonomy" id="3068"/>
    <lineage>
        <taxon>Eukaryota</taxon>
        <taxon>Viridiplantae</taxon>
        <taxon>Chlorophyta</taxon>
        <taxon>core chlorophytes</taxon>
        <taxon>Chlorophyceae</taxon>
        <taxon>CS clade</taxon>
        <taxon>Chlamydomonadales</taxon>
        <taxon>Volvocaceae</taxon>
        <taxon>Volvox</taxon>
    </lineage>
</organism>
<dbReference type="InParanoid" id="D8ULK9"/>
<dbReference type="AlphaFoldDB" id="D8ULK9"/>
<gene>
    <name evidence="2" type="ORF">VOLCADRAFT_101034</name>
</gene>
<proteinExistence type="predicted"/>
<dbReference type="RefSeq" id="XP_002959545.1">
    <property type="nucleotide sequence ID" value="XM_002959499.1"/>
</dbReference>
<evidence type="ECO:0000313" key="2">
    <source>
        <dbReference type="EMBL" id="EFJ39390.1"/>
    </source>
</evidence>
<feature type="non-terminal residue" evidence="2">
    <location>
        <position position="930"/>
    </location>
</feature>
<dbReference type="Proteomes" id="UP000001058">
    <property type="component" value="Unassembled WGS sequence"/>
</dbReference>
<evidence type="ECO:0000256" key="1">
    <source>
        <dbReference type="SAM" id="MobiDB-lite"/>
    </source>
</evidence>
<protein>
    <submittedName>
        <fullName evidence="2">Uncharacterized protein</fullName>
    </submittedName>
</protein>
<keyword evidence="3" id="KW-1185">Reference proteome</keyword>
<evidence type="ECO:0000313" key="3">
    <source>
        <dbReference type="Proteomes" id="UP000001058"/>
    </source>
</evidence>
<dbReference type="EMBL" id="GL378612">
    <property type="protein sequence ID" value="EFJ39390.1"/>
    <property type="molecule type" value="Genomic_DNA"/>
</dbReference>
<dbReference type="KEGG" id="vcn:VOLCADRAFT_101034"/>
<sequence length="930" mass="106292">MQGYCICKHLQYASICNPDAPERVRTRTRATAPSGPQGPRLVASVTGSRPGLVGKSRSIGWFRSFAFSLARTLFTIRGRGFESHSASFELHTETRGCEDDRSRVRITGRTRVAGEDARTRGHQDVRTRGCKGTWTRERVGICPVRMQPERCRRKPTGRLSKWRWIEQQLQRDGQMHEPTRHLSKWWRTKQQLLLEQIRVTEQLDAAVKHNMPSCVCALLQRDEVCGTGTRLLMFGGRWQWRVQLKSSHGYQWQPHQGAEHHHCLSQLCCGASKKTWLNGHSTEKIGLTKRPGGRIPEAALARYDGGDVPEINQDGQHLEWPTVLEANILGLGHVQQQIYMLKVKNRPPDLQPITVTMHKIAMANPSLDQWVDTIPCPAVSLPENITVLCMDVVSSKEELLEKLKSTKVLSIRAANIVAWVNYLSNLTSERHIDDQAMKEWQAMDPECHKRTTHRRMLVSRSSEFWCLCPVRMQPERCRREPTGRLSKWRWIEQQLQRDGQMHEPTGHLSKWWRTEQQLLLGGHIPEAALARYDGGDVLEINQDGQHLEWPTVLEANILGLGHVQQQIYTLKVKNRPPDLQPITVTMHKIAMANPSLDQWVDTIPCSAVSLPENITVLCMDVVSSKEELLEKLKSTKVLSIRAANIVAWVNYLSNLTSERHIDDQAMKEWQAMDPECHKRTTHRRMLVSRSSEFWCLLSLTQLCRDQVMMHETRWSYTILDYSREDVLASNFPTAFLYTKGGIRPLGMSNRTFFQHVSTRVPQRQLSGNLLMLACMVDVLNMEDAKVQTWVTVKCCQQDIDTVGAIPREAVKVMADILALPKMHPDRRHLLQDMSPLVHTLITSLRAAAVVAAGQFLEFGEDGAPLWEERVMDKWWRVRNNPCTSQALLNTVKIAFMDILFGFKPGDKRQSNPDCFCGTVFHICICYMAAR</sequence>
<feature type="region of interest" description="Disordered" evidence="1">
    <location>
        <begin position="24"/>
        <end position="46"/>
    </location>
</feature>
<dbReference type="OrthoDB" id="562008at2759"/>